<dbReference type="Pfam" id="PF03840">
    <property type="entry name" value="SecG"/>
    <property type="match status" value="1"/>
</dbReference>
<keyword evidence="12" id="KW-1185">Reference proteome</keyword>
<evidence type="ECO:0000256" key="3">
    <source>
        <dbReference type="ARBA" id="ARBA00022448"/>
    </source>
</evidence>
<dbReference type="RefSeq" id="WP_216518480.1">
    <property type="nucleotide sequence ID" value="NZ_JAHLPM010000005.1"/>
</dbReference>
<keyword evidence="4 10" id="KW-1003">Cell membrane</keyword>
<organism evidence="11 12">
    <name type="scientific">Tissierella simiarum</name>
    <dbReference type="NCBI Taxonomy" id="2841534"/>
    <lineage>
        <taxon>Bacteria</taxon>
        <taxon>Bacillati</taxon>
        <taxon>Bacillota</taxon>
        <taxon>Tissierellia</taxon>
        <taxon>Tissierellales</taxon>
        <taxon>Tissierellaceae</taxon>
        <taxon>Tissierella</taxon>
    </lineage>
</organism>
<feature type="transmembrane region" description="Helical" evidence="10">
    <location>
        <begin position="53"/>
        <end position="75"/>
    </location>
</feature>
<name>A0ABS6E4Q9_9FIRM</name>
<evidence type="ECO:0000313" key="12">
    <source>
        <dbReference type="Proteomes" id="UP000749471"/>
    </source>
</evidence>
<evidence type="ECO:0000256" key="10">
    <source>
        <dbReference type="RuleBase" id="RU365087"/>
    </source>
</evidence>
<keyword evidence="5 10" id="KW-0812">Transmembrane</keyword>
<keyword evidence="6 10" id="KW-0653">Protein transport</keyword>
<evidence type="ECO:0000256" key="7">
    <source>
        <dbReference type="ARBA" id="ARBA00022989"/>
    </source>
</evidence>
<keyword evidence="9 10" id="KW-0472">Membrane</keyword>
<evidence type="ECO:0000256" key="4">
    <source>
        <dbReference type="ARBA" id="ARBA00022475"/>
    </source>
</evidence>
<gene>
    <name evidence="11" type="primary">secG</name>
    <name evidence="11" type="ORF">KQI42_07725</name>
</gene>
<dbReference type="NCBIfam" id="TIGR00810">
    <property type="entry name" value="secG"/>
    <property type="match status" value="1"/>
</dbReference>
<dbReference type="EMBL" id="JAHLPM010000005">
    <property type="protein sequence ID" value="MBU5437893.1"/>
    <property type="molecule type" value="Genomic_DNA"/>
</dbReference>
<keyword evidence="7 10" id="KW-1133">Transmembrane helix</keyword>
<comment type="function">
    <text evidence="10">Involved in protein export. Participates in an early event of protein translocation.</text>
</comment>
<sequence length="76" mass="7996">MTILFSILILLSSLALIISVLLQESKSEGLGAIGGGSTNSLWGKNRGTSYEDMLKRITTVSAVIFIISALVLAAVK</sequence>
<keyword evidence="3 10" id="KW-0813">Transport</keyword>
<evidence type="ECO:0000256" key="5">
    <source>
        <dbReference type="ARBA" id="ARBA00022692"/>
    </source>
</evidence>
<dbReference type="InterPro" id="IPR004692">
    <property type="entry name" value="SecG"/>
</dbReference>
<evidence type="ECO:0000256" key="8">
    <source>
        <dbReference type="ARBA" id="ARBA00023010"/>
    </source>
</evidence>
<dbReference type="PANTHER" id="PTHR34182:SF1">
    <property type="entry name" value="PROTEIN-EXPORT MEMBRANE PROTEIN SECG"/>
    <property type="match status" value="1"/>
</dbReference>
<comment type="caution">
    <text evidence="11">The sequence shown here is derived from an EMBL/GenBank/DDBJ whole genome shotgun (WGS) entry which is preliminary data.</text>
</comment>
<comment type="similarity">
    <text evidence="2 10">Belongs to the SecG family.</text>
</comment>
<evidence type="ECO:0000256" key="9">
    <source>
        <dbReference type="ARBA" id="ARBA00023136"/>
    </source>
</evidence>
<evidence type="ECO:0000256" key="2">
    <source>
        <dbReference type="ARBA" id="ARBA00008445"/>
    </source>
</evidence>
<comment type="subcellular location">
    <subcellularLocation>
        <location evidence="1 10">Cell membrane</location>
        <topology evidence="1 10">Multi-pass membrane protein</topology>
    </subcellularLocation>
</comment>
<evidence type="ECO:0000256" key="1">
    <source>
        <dbReference type="ARBA" id="ARBA00004651"/>
    </source>
</evidence>
<protein>
    <recommendedName>
        <fullName evidence="10">Protein-export membrane protein SecG</fullName>
    </recommendedName>
</protein>
<comment type="caution">
    <text evidence="10">Lacks conserved residue(s) required for the propagation of feature annotation.</text>
</comment>
<keyword evidence="8 10" id="KW-0811">Translocation</keyword>
<accession>A0ABS6E4Q9</accession>
<proteinExistence type="inferred from homology"/>
<dbReference type="Proteomes" id="UP000749471">
    <property type="component" value="Unassembled WGS sequence"/>
</dbReference>
<dbReference type="PANTHER" id="PTHR34182">
    <property type="entry name" value="PROTEIN-EXPORT MEMBRANE PROTEIN SECG"/>
    <property type="match status" value="1"/>
</dbReference>
<evidence type="ECO:0000256" key="6">
    <source>
        <dbReference type="ARBA" id="ARBA00022927"/>
    </source>
</evidence>
<reference evidence="11 12" key="1">
    <citation type="submission" date="2021-06" db="EMBL/GenBank/DDBJ databases">
        <authorList>
            <person name="Sun Q."/>
            <person name="Li D."/>
        </authorList>
    </citation>
    <scope>NUCLEOTIDE SEQUENCE [LARGE SCALE GENOMIC DNA]</scope>
    <source>
        <strain evidence="11 12">MSJ-40</strain>
    </source>
</reference>
<evidence type="ECO:0000313" key="11">
    <source>
        <dbReference type="EMBL" id="MBU5437893.1"/>
    </source>
</evidence>